<proteinExistence type="predicted"/>
<accession>A0ACB6ZHH6</accession>
<gene>
    <name evidence="1" type="ORF">BDM02DRAFT_1927257</name>
</gene>
<dbReference type="Proteomes" id="UP000886501">
    <property type="component" value="Unassembled WGS sequence"/>
</dbReference>
<comment type="caution">
    <text evidence="1">The sequence shown here is derived from an EMBL/GenBank/DDBJ whole genome shotgun (WGS) entry which is preliminary data.</text>
</comment>
<keyword evidence="2" id="KW-1185">Reference proteome</keyword>
<reference evidence="1" key="1">
    <citation type="submission" date="2019-10" db="EMBL/GenBank/DDBJ databases">
        <authorList>
            <consortium name="DOE Joint Genome Institute"/>
            <person name="Kuo A."/>
            <person name="Miyauchi S."/>
            <person name="Kiss E."/>
            <person name="Drula E."/>
            <person name="Kohler A."/>
            <person name="Sanchez-Garcia M."/>
            <person name="Andreopoulos B."/>
            <person name="Barry K.W."/>
            <person name="Bonito G."/>
            <person name="Buee M."/>
            <person name="Carver A."/>
            <person name="Chen C."/>
            <person name="Cichocki N."/>
            <person name="Clum A."/>
            <person name="Culley D."/>
            <person name="Crous P.W."/>
            <person name="Fauchery L."/>
            <person name="Girlanda M."/>
            <person name="Hayes R."/>
            <person name="Keri Z."/>
            <person name="Labutti K."/>
            <person name="Lipzen A."/>
            <person name="Lombard V."/>
            <person name="Magnuson J."/>
            <person name="Maillard F."/>
            <person name="Morin E."/>
            <person name="Murat C."/>
            <person name="Nolan M."/>
            <person name="Ohm R."/>
            <person name="Pangilinan J."/>
            <person name="Pereira M."/>
            <person name="Perotto S."/>
            <person name="Peter M."/>
            <person name="Riley R."/>
            <person name="Sitrit Y."/>
            <person name="Stielow B."/>
            <person name="Szollosi G."/>
            <person name="Zifcakova L."/>
            <person name="Stursova M."/>
            <person name="Spatafora J.W."/>
            <person name="Tedersoo L."/>
            <person name="Vaario L.-M."/>
            <person name="Yamada A."/>
            <person name="Yan M."/>
            <person name="Wang P."/>
            <person name="Xu J."/>
            <person name="Bruns T."/>
            <person name="Baldrian P."/>
            <person name="Vilgalys R."/>
            <person name="Henrissat B."/>
            <person name="Grigoriev I.V."/>
            <person name="Hibbett D."/>
            <person name="Nagy L.G."/>
            <person name="Martin F.M."/>
        </authorList>
    </citation>
    <scope>NUCLEOTIDE SEQUENCE</scope>
    <source>
        <strain evidence="1">P2</strain>
    </source>
</reference>
<name>A0ACB6ZHH6_THEGA</name>
<reference evidence="1" key="2">
    <citation type="journal article" date="2020" name="Nat. Commun.">
        <title>Large-scale genome sequencing of mycorrhizal fungi provides insights into the early evolution of symbiotic traits.</title>
        <authorList>
            <person name="Miyauchi S."/>
            <person name="Kiss E."/>
            <person name="Kuo A."/>
            <person name="Drula E."/>
            <person name="Kohler A."/>
            <person name="Sanchez-Garcia M."/>
            <person name="Morin E."/>
            <person name="Andreopoulos B."/>
            <person name="Barry K.W."/>
            <person name="Bonito G."/>
            <person name="Buee M."/>
            <person name="Carver A."/>
            <person name="Chen C."/>
            <person name="Cichocki N."/>
            <person name="Clum A."/>
            <person name="Culley D."/>
            <person name="Crous P.W."/>
            <person name="Fauchery L."/>
            <person name="Girlanda M."/>
            <person name="Hayes R.D."/>
            <person name="Keri Z."/>
            <person name="LaButti K."/>
            <person name="Lipzen A."/>
            <person name="Lombard V."/>
            <person name="Magnuson J."/>
            <person name="Maillard F."/>
            <person name="Murat C."/>
            <person name="Nolan M."/>
            <person name="Ohm R.A."/>
            <person name="Pangilinan J."/>
            <person name="Pereira M.F."/>
            <person name="Perotto S."/>
            <person name="Peter M."/>
            <person name="Pfister S."/>
            <person name="Riley R."/>
            <person name="Sitrit Y."/>
            <person name="Stielow J.B."/>
            <person name="Szollosi G."/>
            <person name="Zifcakova L."/>
            <person name="Stursova M."/>
            <person name="Spatafora J.W."/>
            <person name="Tedersoo L."/>
            <person name="Vaario L.M."/>
            <person name="Yamada A."/>
            <person name="Yan M."/>
            <person name="Wang P."/>
            <person name="Xu J."/>
            <person name="Bruns T."/>
            <person name="Baldrian P."/>
            <person name="Vilgalys R."/>
            <person name="Dunand C."/>
            <person name="Henrissat B."/>
            <person name="Grigoriev I.V."/>
            <person name="Hibbett D."/>
            <person name="Nagy L.G."/>
            <person name="Martin F.M."/>
        </authorList>
    </citation>
    <scope>NUCLEOTIDE SEQUENCE</scope>
    <source>
        <strain evidence="1">P2</strain>
    </source>
</reference>
<sequence length="181" mass="21384">MSQEKRNTCNAPTRFWKGENHPEPKLTDFRSDFALRPPWTRNLRDTHRDKRDGRSRMEMFTQFGGTPKRRREGTDSSEFSSTTFPSNYLACKVFLTPPPNMNNLTVEMSRTWQSRGFRSWYLSYREYKSAMARHRKRERKPLMSEANTTTSVIIQSSFLPWKVFAGSICEAQNGVERNRRE</sequence>
<organism evidence="1 2">
    <name type="scientific">Thelephora ganbajun</name>
    <name type="common">Ganba fungus</name>
    <dbReference type="NCBI Taxonomy" id="370292"/>
    <lineage>
        <taxon>Eukaryota</taxon>
        <taxon>Fungi</taxon>
        <taxon>Dikarya</taxon>
        <taxon>Basidiomycota</taxon>
        <taxon>Agaricomycotina</taxon>
        <taxon>Agaricomycetes</taxon>
        <taxon>Thelephorales</taxon>
        <taxon>Thelephoraceae</taxon>
        <taxon>Thelephora</taxon>
    </lineage>
</organism>
<evidence type="ECO:0000313" key="2">
    <source>
        <dbReference type="Proteomes" id="UP000886501"/>
    </source>
</evidence>
<protein>
    <submittedName>
        <fullName evidence="1">Uncharacterized protein</fullName>
    </submittedName>
</protein>
<dbReference type="EMBL" id="MU118000">
    <property type="protein sequence ID" value="KAF9649250.1"/>
    <property type="molecule type" value="Genomic_DNA"/>
</dbReference>
<evidence type="ECO:0000313" key="1">
    <source>
        <dbReference type="EMBL" id="KAF9649250.1"/>
    </source>
</evidence>